<dbReference type="GO" id="GO:0046872">
    <property type="term" value="F:metal ion binding"/>
    <property type="evidence" value="ECO:0007669"/>
    <property type="project" value="UniProtKB-KW"/>
</dbReference>
<organism evidence="2">
    <name type="scientific">marine metagenome</name>
    <dbReference type="NCBI Taxonomy" id="408172"/>
    <lineage>
        <taxon>unclassified sequences</taxon>
        <taxon>metagenomes</taxon>
        <taxon>ecological metagenomes</taxon>
    </lineage>
</organism>
<dbReference type="Gene3D" id="2.40.50.140">
    <property type="entry name" value="Nucleic acid-binding proteins"/>
    <property type="match status" value="1"/>
</dbReference>
<dbReference type="EMBL" id="UINC01173784">
    <property type="protein sequence ID" value="SVD79572.1"/>
    <property type="molecule type" value="Genomic_DNA"/>
</dbReference>
<dbReference type="InterPro" id="IPR010914">
    <property type="entry name" value="RsgA_GTPase_dom"/>
</dbReference>
<dbReference type="SUPFAM" id="SSF52540">
    <property type="entry name" value="P-loop containing nucleoside triphosphate hydrolases"/>
    <property type="match status" value="1"/>
</dbReference>
<dbReference type="GO" id="GO:0005525">
    <property type="term" value="F:GTP binding"/>
    <property type="evidence" value="ECO:0007669"/>
    <property type="project" value="InterPro"/>
</dbReference>
<dbReference type="InterPro" id="IPR012340">
    <property type="entry name" value="NA-bd_OB-fold"/>
</dbReference>
<dbReference type="PANTHER" id="PTHR32120:SF11">
    <property type="entry name" value="SMALL RIBOSOMAL SUBUNIT BIOGENESIS GTPASE RSGA 1, MITOCHONDRIAL-RELATED"/>
    <property type="match status" value="1"/>
</dbReference>
<sequence>MEGFVIHKSSRNVRVRSGSEVLLCTLRGRFRDEKTGRSPVVVGDRVKVEPCGEGEAVLEEILPRKTEIRRARALRRGGRLRPGKAPAEELVVASNVDQVLIVMASCTPPPRWALIDRVLISTAWEKVEGGICLNKWDQVEDEDEVREDLEECLGVYEDLGYGCFRLSALGRTGIEA</sequence>
<dbReference type="GO" id="GO:0042254">
    <property type="term" value="P:ribosome biogenesis"/>
    <property type="evidence" value="ECO:0007669"/>
    <property type="project" value="UniProtKB-KW"/>
</dbReference>
<dbReference type="Pfam" id="PF03193">
    <property type="entry name" value="RsgA_GTPase"/>
    <property type="match status" value="1"/>
</dbReference>
<name>A0A382Y8B4_9ZZZZ</name>
<dbReference type="AlphaFoldDB" id="A0A382Y8B4"/>
<dbReference type="InterPro" id="IPR004881">
    <property type="entry name" value="Ribosome_biogen_GTPase_RsgA"/>
</dbReference>
<reference evidence="2" key="1">
    <citation type="submission" date="2018-05" db="EMBL/GenBank/DDBJ databases">
        <authorList>
            <person name="Lanie J.A."/>
            <person name="Ng W.-L."/>
            <person name="Kazmierczak K.M."/>
            <person name="Andrzejewski T.M."/>
            <person name="Davidsen T.M."/>
            <person name="Wayne K.J."/>
            <person name="Tettelin H."/>
            <person name="Glass J.I."/>
            <person name="Rusch D."/>
            <person name="Podicherti R."/>
            <person name="Tsui H.-C.T."/>
            <person name="Winkler M.E."/>
        </authorList>
    </citation>
    <scope>NUCLEOTIDE SEQUENCE</scope>
</reference>
<proteinExistence type="predicted"/>
<dbReference type="GO" id="GO:0003924">
    <property type="term" value="F:GTPase activity"/>
    <property type="evidence" value="ECO:0007669"/>
    <property type="project" value="InterPro"/>
</dbReference>
<dbReference type="PANTHER" id="PTHR32120">
    <property type="entry name" value="SMALL RIBOSOMAL SUBUNIT BIOGENESIS GTPASE RSGA"/>
    <property type="match status" value="1"/>
</dbReference>
<dbReference type="InterPro" id="IPR027417">
    <property type="entry name" value="P-loop_NTPase"/>
</dbReference>
<evidence type="ECO:0000313" key="2">
    <source>
        <dbReference type="EMBL" id="SVD79572.1"/>
    </source>
</evidence>
<dbReference type="PROSITE" id="PS50936">
    <property type="entry name" value="ENGC_GTPASE"/>
    <property type="match status" value="1"/>
</dbReference>
<gene>
    <name evidence="2" type="ORF">METZ01_LOCUS432426</name>
</gene>
<feature type="non-terminal residue" evidence="2">
    <location>
        <position position="176"/>
    </location>
</feature>
<dbReference type="SUPFAM" id="SSF50249">
    <property type="entry name" value="Nucleic acid-binding proteins"/>
    <property type="match status" value="1"/>
</dbReference>
<accession>A0A382Y8B4</accession>
<dbReference type="Gene3D" id="3.40.50.300">
    <property type="entry name" value="P-loop containing nucleotide triphosphate hydrolases"/>
    <property type="match status" value="1"/>
</dbReference>
<protein>
    <recommendedName>
        <fullName evidence="1">EngC GTPase domain-containing protein</fullName>
    </recommendedName>
</protein>
<dbReference type="GO" id="GO:0019843">
    <property type="term" value="F:rRNA binding"/>
    <property type="evidence" value="ECO:0007669"/>
    <property type="project" value="UniProtKB-KW"/>
</dbReference>
<feature type="domain" description="EngC GTPase" evidence="1">
    <location>
        <begin position="94"/>
        <end position="176"/>
    </location>
</feature>
<evidence type="ECO:0000259" key="1">
    <source>
        <dbReference type="PROSITE" id="PS50936"/>
    </source>
</evidence>